<organism evidence="1 2">
    <name type="scientific">Candidatus Amesbacteria bacterium RIFCSPHIGHO2_01_FULL_48_32b</name>
    <dbReference type="NCBI Taxonomy" id="1797253"/>
    <lineage>
        <taxon>Bacteria</taxon>
        <taxon>Candidatus Amesiibacteriota</taxon>
    </lineage>
</organism>
<proteinExistence type="predicted"/>
<gene>
    <name evidence="1" type="ORF">A2876_01205</name>
</gene>
<dbReference type="EMBL" id="MEXH01000002">
    <property type="protein sequence ID" value="OGC93147.1"/>
    <property type="molecule type" value="Genomic_DNA"/>
</dbReference>
<protein>
    <submittedName>
        <fullName evidence="1">Uncharacterized protein</fullName>
    </submittedName>
</protein>
<reference evidence="1 2" key="1">
    <citation type="journal article" date="2016" name="Nat. Commun.">
        <title>Thousands of microbial genomes shed light on interconnected biogeochemical processes in an aquifer system.</title>
        <authorList>
            <person name="Anantharaman K."/>
            <person name="Brown C.T."/>
            <person name="Hug L.A."/>
            <person name="Sharon I."/>
            <person name="Castelle C.J."/>
            <person name="Probst A.J."/>
            <person name="Thomas B.C."/>
            <person name="Singh A."/>
            <person name="Wilkins M.J."/>
            <person name="Karaoz U."/>
            <person name="Brodie E.L."/>
            <person name="Williams K.H."/>
            <person name="Hubbard S.S."/>
            <person name="Banfield J.F."/>
        </authorList>
    </citation>
    <scope>NUCLEOTIDE SEQUENCE [LARGE SCALE GENOMIC DNA]</scope>
</reference>
<accession>A0A1F4YGR5</accession>
<evidence type="ECO:0000313" key="2">
    <source>
        <dbReference type="Proteomes" id="UP000178176"/>
    </source>
</evidence>
<evidence type="ECO:0000313" key="1">
    <source>
        <dbReference type="EMBL" id="OGC93147.1"/>
    </source>
</evidence>
<comment type="caution">
    <text evidence="1">The sequence shown here is derived from an EMBL/GenBank/DDBJ whole genome shotgun (WGS) entry which is preliminary data.</text>
</comment>
<sequence>MFGDDEIYLGRIHPKDAQILKELTEPRNWDYGRFKRVMVALGIVGGGQAIPAPNRPESIHLQGLRPFVDGLVAKTTQGQDEHAQPVFADTEKKSLVMGRITRGSGDSVRLDVKKAPGREPHQRLIGSVHTHPTATGRELSHGLSGQDYRTLLSGPNQQFMMITWGDENKLLILKTSATPNNLKPAQVNARVKTCEEEFLQSGTAYSMSSVVEFNKTVCTEFGLTMYIADKQSRDLFNRVNVV</sequence>
<name>A0A1F4YGR5_9BACT</name>
<dbReference type="Proteomes" id="UP000178176">
    <property type="component" value="Unassembled WGS sequence"/>
</dbReference>
<dbReference type="AlphaFoldDB" id="A0A1F4YGR5"/>